<gene>
    <name evidence="2" type="ORF">SRB5_69370</name>
</gene>
<feature type="transmembrane region" description="Helical" evidence="1">
    <location>
        <begin position="15"/>
        <end position="33"/>
    </location>
</feature>
<dbReference type="AlphaFoldDB" id="A0A7K0CTD2"/>
<dbReference type="EMBL" id="WEGJ01000068">
    <property type="protein sequence ID" value="MQY16735.1"/>
    <property type="molecule type" value="Genomic_DNA"/>
</dbReference>
<sequence length="141" mass="14629">MVPDVDLGAGRGRRLYAVGWFVAAVLSLGGVGWEAVDCVAALGAGPAGTVRLDHCASPDGETRVCRGVFRSDGGVRGGRVRLESRSRTGSTIAVTRTLLGQYVQRSGISAANTGLGAVVFATCGVLFVVFGRRELRAVPRP</sequence>
<feature type="transmembrane region" description="Helical" evidence="1">
    <location>
        <begin position="108"/>
        <end position="130"/>
    </location>
</feature>
<keyword evidence="1" id="KW-0472">Membrane</keyword>
<accession>A0A7K0CTD2</accession>
<proteinExistence type="predicted"/>
<comment type="caution">
    <text evidence="2">The sequence shown here is derived from an EMBL/GenBank/DDBJ whole genome shotgun (WGS) entry which is preliminary data.</text>
</comment>
<name>A0A7K0CTD2_9ACTN</name>
<dbReference type="Proteomes" id="UP000466345">
    <property type="component" value="Unassembled WGS sequence"/>
</dbReference>
<reference evidence="2 3" key="1">
    <citation type="submission" date="2019-10" db="EMBL/GenBank/DDBJ databases">
        <title>Streptomyces smaragdinus sp. nov. and Streptomyces fabii sp. nov., isolated from the gut of fungus growing-termite Macrotermes natalensis.</title>
        <authorList>
            <person name="Schwitalla J."/>
            <person name="Benndorf R."/>
            <person name="Martin K."/>
            <person name="De Beer W."/>
            <person name="Kaster A.-K."/>
            <person name="Vollmers J."/>
            <person name="Poulsen M."/>
            <person name="Beemelmanns C."/>
        </authorList>
    </citation>
    <scope>NUCLEOTIDE SEQUENCE [LARGE SCALE GENOMIC DNA]</scope>
    <source>
        <strain evidence="2 3">RB5</strain>
    </source>
</reference>
<organism evidence="2 3">
    <name type="scientific">Streptomyces smaragdinus</name>
    <dbReference type="NCBI Taxonomy" id="2585196"/>
    <lineage>
        <taxon>Bacteria</taxon>
        <taxon>Bacillati</taxon>
        <taxon>Actinomycetota</taxon>
        <taxon>Actinomycetes</taxon>
        <taxon>Kitasatosporales</taxon>
        <taxon>Streptomycetaceae</taxon>
        <taxon>Streptomyces</taxon>
    </lineage>
</organism>
<evidence type="ECO:0000256" key="1">
    <source>
        <dbReference type="SAM" id="Phobius"/>
    </source>
</evidence>
<keyword evidence="1" id="KW-0812">Transmembrane</keyword>
<protein>
    <submittedName>
        <fullName evidence="2">Uncharacterized protein</fullName>
    </submittedName>
</protein>
<keyword evidence="3" id="KW-1185">Reference proteome</keyword>
<evidence type="ECO:0000313" key="2">
    <source>
        <dbReference type="EMBL" id="MQY16735.1"/>
    </source>
</evidence>
<evidence type="ECO:0000313" key="3">
    <source>
        <dbReference type="Proteomes" id="UP000466345"/>
    </source>
</evidence>
<keyword evidence="1" id="KW-1133">Transmembrane helix</keyword>